<dbReference type="InterPro" id="IPR004837">
    <property type="entry name" value="NaCa_Exmemb"/>
</dbReference>
<dbReference type="Gene3D" id="1.20.1420.30">
    <property type="entry name" value="NCX, central ion-binding region"/>
    <property type="match status" value="1"/>
</dbReference>
<dbReference type="GO" id="GO:0005886">
    <property type="term" value="C:plasma membrane"/>
    <property type="evidence" value="ECO:0007669"/>
    <property type="project" value="TreeGrafter"/>
</dbReference>
<keyword evidence="2 5" id="KW-0812">Transmembrane</keyword>
<organism evidence="7">
    <name type="scientific">Singulisphaera sp. Ch08</name>
    <dbReference type="NCBI Taxonomy" id="3120278"/>
    <lineage>
        <taxon>Bacteria</taxon>
        <taxon>Pseudomonadati</taxon>
        <taxon>Planctomycetota</taxon>
        <taxon>Planctomycetia</taxon>
        <taxon>Isosphaerales</taxon>
        <taxon>Isosphaeraceae</taxon>
        <taxon>Singulisphaera</taxon>
    </lineage>
</organism>
<sequence length="339" mass="34324">MAGAIVQFLLSAAVIAVAGSALTRYADAIADLTGLGRLLVGSIFLAVATSLPELSVDVSAVRMGAADIAVGDLLGSSLFNLLILALLDSTYVPRWRLLSPVSAAHALPATQSIALTALAGIGILLGPRLAGVTLGGVGPAVLAILLAYVLGVRMVFLDQKIAAAQKEEDGGDAAIVVVPAGAMTLKRAVLGYLIAAGAILAAGPFLAVAASRIAALSGMGNSFVGTTFVAICTSLPELVATLAAVRMGAPDLALGNIFGSNVFNMVLLVPLDLIHPGSLLSSVASIHVLTCLATILATTVAIMGQLYRAERRIHFIEPDALLVVVLVVGALAMIYNFGG</sequence>
<dbReference type="RefSeq" id="WP_406694606.1">
    <property type="nucleotide sequence ID" value="NZ_CP155447.1"/>
</dbReference>
<gene>
    <name evidence="7" type="ORF">V5E97_26410</name>
</gene>
<keyword evidence="4 5" id="KW-0472">Membrane</keyword>
<dbReference type="Pfam" id="PF01699">
    <property type="entry name" value="Na_Ca_ex"/>
    <property type="match status" value="2"/>
</dbReference>
<evidence type="ECO:0000256" key="1">
    <source>
        <dbReference type="ARBA" id="ARBA00004141"/>
    </source>
</evidence>
<feature type="domain" description="Sodium/calcium exchanger membrane region" evidence="6">
    <location>
        <begin position="190"/>
        <end position="317"/>
    </location>
</feature>
<evidence type="ECO:0000256" key="5">
    <source>
        <dbReference type="SAM" id="Phobius"/>
    </source>
</evidence>
<dbReference type="GO" id="GO:0008273">
    <property type="term" value="F:calcium, potassium:sodium antiporter activity"/>
    <property type="evidence" value="ECO:0007669"/>
    <property type="project" value="TreeGrafter"/>
</dbReference>
<evidence type="ECO:0000256" key="3">
    <source>
        <dbReference type="ARBA" id="ARBA00022989"/>
    </source>
</evidence>
<feature type="transmembrane region" description="Helical" evidence="5">
    <location>
        <begin position="252"/>
        <end position="271"/>
    </location>
</feature>
<dbReference type="InterPro" id="IPR044880">
    <property type="entry name" value="NCX_ion-bd_dom_sf"/>
</dbReference>
<dbReference type="InterPro" id="IPR004481">
    <property type="entry name" value="K/Na/Ca-exchanger"/>
</dbReference>
<feature type="transmembrane region" description="Helical" evidence="5">
    <location>
        <begin position="107"/>
        <end position="125"/>
    </location>
</feature>
<keyword evidence="3 5" id="KW-1133">Transmembrane helix</keyword>
<feature type="transmembrane region" description="Helical" evidence="5">
    <location>
        <begin position="189"/>
        <end position="210"/>
    </location>
</feature>
<name>A0AAU7CAX3_9BACT</name>
<dbReference type="PANTHER" id="PTHR10846:SF8">
    <property type="entry name" value="INNER MEMBRANE PROTEIN YRBG"/>
    <property type="match status" value="1"/>
</dbReference>
<dbReference type="GO" id="GO:0005262">
    <property type="term" value="F:calcium channel activity"/>
    <property type="evidence" value="ECO:0007669"/>
    <property type="project" value="TreeGrafter"/>
</dbReference>
<feature type="transmembrane region" description="Helical" evidence="5">
    <location>
        <begin position="137"/>
        <end position="156"/>
    </location>
</feature>
<evidence type="ECO:0000256" key="2">
    <source>
        <dbReference type="ARBA" id="ARBA00022692"/>
    </source>
</evidence>
<feature type="transmembrane region" description="Helical" evidence="5">
    <location>
        <begin position="68"/>
        <end position="87"/>
    </location>
</feature>
<feature type="transmembrane region" description="Helical" evidence="5">
    <location>
        <begin position="319"/>
        <end position="338"/>
    </location>
</feature>
<evidence type="ECO:0000259" key="6">
    <source>
        <dbReference type="Pfam" id="PF01699"/>
    </source>
</evidence>
<feature type="domain" description="Sodium/calcium exchanger membrane region" evidence="6">
    <location>
        <begin position="4"/>
        <end position="119"/>
    </location>
</feature>
<proteinExistence type="predicted"/>
<dbReference type="GO" id="GO:0006874">
    <property type="term" value="P:intracellular calcium ion homeostasis"/>
    <property type="evidence" value="ECO:0007669"/>
    <property type="project" value="TreeGrafter"/>
</dbReference>
<comment type="subcellular location">
    <subcellularLocation>
        <location evidence="1">Membrane</location>
        <topology evidence="1">Multi-pass membrane protein</topology>
    </subcellularLocation>
</comment>
<evidence type="ECO:0000313" key="7">
    <source>
        <dbReference type="EMBL" id="XBH01861.1"/>
    </source>
</evidence>
<feature type="transmembrane region" description="Helical" evidence="5">
    <location>
        <begin position="6"/>
        <end position="26"/>
    </location>
</feature>
<feature type="transmembrane region" description="Helical" evidence="5">
    <location>
        <begin position="38"/>
        <end position="56"/>
    </location>
</feature>
<dbReference type="PANTHER" id="PTHR10846">
    <property type="entry name" value="SODIUM/POTASSIUM/CALCIUM EXCHANGER"/>
    <property type="match status" value="1"/>
</dbReference>
<feature type="transmembrane region" description="Helical" evidence="5">
    <location>
        <begin position="222"/>
        <end position="245"/>
    </location>
</feature>
<protein>
    <submittedName>
        <fullName evidence="7">Sodium:calcium antiporter</fullName>
    </submittedName>
</protein>
<reference evidence="7" key="1">
    <citation type="submission" date="2024-05" db="EMBL/GenBank/DDBJ databases">
        <title>Planctomycetes of the genus Singulisphaera possess chitinolytic capabilities.</title>
        <authorList>
            <person name="Ivanova A."/>
        </authorList>
    </citation>
    <scope>NUCLEOTIDE SEQUENCE</scope>
    <source>
        <strain evidence="7">Ch08T</strain>
    </source>
</reference>
<dbReference type="AlphaFoldDB" id="A0AAU7CAX3"/>
<evidence type="ECO:0000256" key="4">
    <source>
        <dbReference type="ARBA" id="ARBA00023136"/>
    </source>
</evidence>
<dbReference type="EMBL" id="CP155447">
    <property type="protein sequence ID" value="XBH01861.1"/>
    <property type="molecule type" value="Genomic_DNA"/>
</dbReference>
<accession>A0AAU7CAX3</accession>
<feature type="transmembrane region" description="Helical" evidence="5">
    <location>
        <begin position="283"/>
        <end position="307"/>
    </location>
</feature>